<gene>
    <name evidence="1" type="ORF">A3B49_03765</name>
</gene>
<accession>A0A1F5MKP3</accession>
<dbReference type="Proteomes" id="UP000178017">
    <property type="component" value="Unassembled WGS sequence"/>
</dbReference>
<evidence type="ECO:0000313" key="1">
    <source>
        <dbReference type="EMBL" id="OGE65879.1"/>
    </source>
</evidence>
<sequence length="293" mass="32410">MGEHLIRIGARATLVACLTLSTAQLGLRGVRASDHPDPDCQQEVVGVLQGIRRAKRIPAEGFSRVIDRYGSLFCGIQGSIDAPEGSLWVDSFIDPTDPKKLMVDWISERRLVTSSEDQYIGVVAGQARFTSSGIDAWEYDPGRYELLSGLRQDTLSSMVVGIGFSENYTRGRVPDYLVRIRVGSRREDQSTINQGGEFNVPTAGEEELAGRLRMVVNTTNVLIQLGSSGNWESSFLRDRSVRGIRKYNLDLGEIYFPLQEMRYYHQLIDGQSGVLGYSVSDLLSCPPPDGCLP</sequence>
<proteinExistence type="predicted"/>
<organism evidence="1 2">
    <name type="scientific">Candidatus Daviesbacteria bacterium RIFCSPLOWO2_01_FULL_40_24</name>
    <dbReference type="NCBI Taxonomy" id="1797787"/>
    <lineage>
        <taxon>Bacteria</taxon>
        <taxon>Candidatus Daviesiibacteriota</taxon>
    </lineage>
</organism>
<protein>
    <submittedName>
        <fullName evidence="1">Uncharacterized protein</fullName>
    </submittedName>
</protein>
<dbReference type="EMBL" id="MFDO01000002">
    <property type="protein sequence ID" value="OGE65879.1"/>
    <property type="molecule type" value="Genomic_DNA"/>
</dbReference>
<evidence type="ECO:0000313" key="2">
    <source>
        <dbReference type="Proteomes" id="UP000178017"/>
    </source>
</evidence>
<name>A0A1F5MKP3_9BACT</name>
<reference evidence="1 2" key="1">
    <citation type="journal article" date="2016" name="Nat. Commun.">
        <title>Thousands of microbial genomes shed light on interconnected biogeochemical processes in an aquifer system.</title>
        <authorList>
            <person name="Anantharaman K."/>
            <person name="Brown C.T."/>
            <person name="Hug L.A."/>
            <person name="Sharon I."/>
            <person name="Castelle C.J."/>
            <person name="Probst A.J."/>
            <person name="Thomas B.C."/>
            <person name="Singh A."/>
            <person name="Wilkins M.J."/>
            <person name="Karaoz U."/>
            <person name="Brodie E.L."/>
            <person name="Williams K.H."/>
            <person name="Hubbard S.S."/>
            <person name="Banfield J.F."/>
        </authorList>
    </citation>
    <scope>NUCLEOTIDE SEQUENCE [LARGE SCALE GENOMIC DNA]</scope>
</reference>
<dbReference type="AlphaFoldDB" id="A0A1F5MKP3"/>
<comment type="caution">
    <text evidence="1">The sequence shown here is derived from an EMBL/GenBank/DDBJ whole genome shotgun (WGS) entry which is preliminary data.</text>
</comment>